<dbReference type="InterPro" id="IPR015424">
    <property type="entry name" value="PyrdxlP-dep_Trfase"/>
</dbReference>
<evidence type="ECO:0000313" key="8">
    <source>
        <dbReference type="Proteomes" id="UP000243876"/>
    </source>
</evidence>
<evidence type="ECO:0000256" key="2">
    <source>
        <dbReference type="ARBA" id="ARBA00007441"/>
    </source>
</evidence>
<dbReference type="PANTHER" id="PTHR42790">
    <property type="entry name" value="AMINOTRANSFERASE"/>
    <property type="match status" value="1"/>
</dbReference>
<evidence type="ECO:0000313" key="7">
    <source>
        <dbReference type="EMBL" id="CEQ38669.1"/>
    </source>
</evidence>
<accession>A0A0D6EFD9</accession>
<name>A0A0D6EFD9_SPOSA</name>
<dbReference type="OrthoDB" id="691673at2759"/>
<gene>
    <name evidence="7" type="primary">SPOSA6832_00119</name>
</gene>
<feature type="domain" description="Aminotransferase class I/classII large" evidence="6">
    <location>
        <begin position="106"/>
        <end position="484"/>
    </location>
</feature>
<keyword evidence="3" id="KW-0032">Aminotransferase</keyword>
<protein>
    <submittedName>
        <fullName evidence="7">SPOSA6832_00119-mRNA-1:cds</fullName>
    </submittedName>
</protein>
<organism evidence="7 8">
    <name type="scientific">Sporidiobolus salmonicolor</name>
    <name type="common">Yeast-like fungus</name>
    <name type="synonym">Sporobolomyces salmonicolor</name>
    <dbReference type="NCBI Taxonomy" id="5005"/>
    <lineage>
        <taxon>Eukaryota</taxon>
        <taxon>Fungi</taxon>
        <taxon>Dikarya</taxon>
        <taxon>Basidiomycota</taxon>
        <taxon>Pucciniomycotina</taxon>
        <taxon>Microbotryomycetes</taxon>
        <taxon>Sporidiobolales</taxon>
        <taxon>Sporidiobolaceae</taxon>
        <taxon>Sporobolomyces</taxon>
    </lineage>
</organism>
<dbReference type="Pfam" id="PF00155">
    <property type="entry name" value="Aminotran_1_2"/>
    <property type="match status" value="1"/>
</dbReference>
<dbReference type="GO" id="GO:1901605">
    <property type="term" value="P:alpha-amino acid metabolic process"/>
    <property type="evidence" value="ECO:0007669"/>
    <property type="project" value="TreeGrafter"/>
</dbReference>
<comment type="cofactor">
    <cofactor evidence="1">
        <name>pyridoxal 5'-phosphate</name>
        <dbReference type="ChEBI" id="CHEBI:597326"/>
    </cofactor>
</comment>
<dbReference type="Gene3D" id="3.40.640.10">
    <property type="entry name" value="Type I PLP-dependent aspartate aminotransferase-like (Major domain)"/>
    <property type="match status" value="1"/>
</dbReference>
<evidence type="ECO:0000256" key="5">
    <source>
        <dbReference type="ARBA" id="ARBA00022898"/>
    </source>
</evidence>
<reference evidence="8" key="1">
    <citation type="submission" date="2015-02" db="EMBL/GenBank/DDBJ databases">
        <authorList>
            <person name="Gon?alves P."/>
        </authorList>
    </citation>
    <scope>NUCLEOTIDE SEQUENCE [LARGE SCALE GENOMIC DNA]</scope>
</reference>
<dbReference type="SUPFAM" id="SSF53383">
    <property type="entry name" value="PLP-dependent transferases"/>
    <property type="match status" value="1"/>
</dbReference>
<dbReference type="Proteomes" id="UP000243876">
    <property type="component" value="Unassembled WGS sequence"/>
</dbReference>
<evidence type="ECO:0000256" key="4">
    <source>
        <dbReference type="ARBA" id="ARBA00022679"/>
    </source>
</evidence>
<dbReference type="PANTHER" id="PTHR42790:SF19">
    <property type="entry name" value="KYNURENINE_ALPHA-AMINOADIPATE AMINOTRANSFERASE, MITOCHONDRIAL"/>
    <property type="match status" value="1"/>
</dbReference>
<evidence type="ECO:0000256" key="1">
    <source>
        <dbReference type="ARBA" id="ARBA00001933"/>
    </source>
</evidence>
<keyword evidence="5" id="KW-0663">Pyridoxal phosphate</keyword>
<comment type="similarity">
    <text evidence="2">Belongs to the class-I pyridoxal-phosphate-dependent aminotransferase family.</text>
</comment>
<evidence type="ECO:0000259" key="6">
    <source>
        <dbReference type="Pfam" id="PF00155"/>
    </source>
</evidence>
<keyword evidence="8" id="KW-1185">Reference proteome</keyword>
<dbReference type="GO" id="GO:0008483">
    <property type="term" value="F:transaminase activity"/>
    <property type="evidence" value="ECO:0007669"/>
    <property type="project" value="UniProtKB-KW"/>
</dbReference>
<dbReference type="AlphaFoldDB" id="A0A0D6EFD9"/>
<dbReference type="InterPro" id="IPR004839">
    <property type="entry name" value="Aminotransferase_I/II_large"/>
</dbReference>
<proteinExistence type="inferred from homology"/>
<dbReference type="CDD" id="cd00609">
    <property type="entry name" value="AAT_like"/>
    <property type="match status" value="1"/>
</dbReference>
<evidence type="ECO:0000256" key="3">
    <source>
        <dbReference type="ARBA" id="ARBA00022576"/>
    </source>
</evidence>
<dbReference type="EMBL" id="CENE01000001">
    <property type="protein sequence ID" value="CEQ38669.1"/>
    <property type="molecule type" value="Genomic_DNA"/>
</dbReference>
<sequence>MAPHATTPLNWDYFISQSGKRWEPSAIRGLFPLEKIPGMVSLLAGKPNAETFPFSAITVSLKPIVLLHFSVLHPPVPLTPPSPAPQIPTDQPEQLVVESEALTEGLQYGPTAGLGGLVKWLENLQEKRHQRALDGSWRVSVGSGSQDLINKAFCSLINDGDSVLLESPVYSGTLGLLKQHNCDLIVTSTDSESLAEVSVDTAGMRPDALEDILANWTAKFPGKRFPKLLYTIPTGSNPTGCSSPLERREKILSLVRQYNLLLLEDDAYHYLSFDPENITPSYFELEARSGGETGRVVRFDSFSKILSSGMRLGFLTAAKPLVDIVDLHTANTNLQPSSTTQAMVLVLLNKWGLDGFLAHTRRVAAFYKAKRDMFEKVAHKYLDGLASWVSPDAGMFVRPFLPLVPPPSSALTPRTRARKLFLDLHLTTDGTAGDSSSLISTTAVQKGVLAVPGVGFLPNGGVSSFVRVSFSLATEEDAELAFQRLRACVLEARGGKA</sequence>
<dbReference type="InterPro" id="IPR050859">
    <property type="entry name" value="Class-I_PLP-dep_aminotransf"/>
</dbReference>
<dbReference type="InterPro" id="IPR015421">
    <property type="entry name" value="PyrdxlP-dep_Trfase_major"/>
</dbReference>
<dbReference type="GO" id="GO:0030170">
    <property type="term" value="F:pyridoxal phosphate binding"/>
    <property type="evidence" value="ECO:0007669"/>
    <property type="project" value="InterPro"/>
</dbReference>
<keyword evidence="4" id="KW-0808">Transferase</keyword>
<feature type="non-terminal residue" evidence="7">
    <location>
        <position position="1"/>
    </location>
</feature>